<accession>A0ABT0U9X9</accession>
<organism evidence="2 3">
    <name type="scientific">Aporhodopirellula aestuarii</name>
    <dbReference type="NCBI Taxonomy" id="2950107"/>
    <lineage>
        <taxon>Bacteria</taxon>
        <taxon>Pseudomonadati</taxon>
        <taxon>Planctomycetota</taxon>
        <taxon>Planctomycetia</taxon>
        <taxon>Pirellulales</taxon>
        <taxon>Pirellulaceae</taxon>
        <taxon>Aporhodopirellula</taxon>
    </lineage>
</organism>
<evidence type="ECO:0000313" key="3">
    <source>
        <dbReference type="Proteomes" id="UP001202961"/>
    </source>
</evidence>
<dbReference type="RefSeq" id="WP_250931334.1">
    <property type="nucleotide sequence ID" value="NZ_JAMQBK010000062.1"/>
</dbReference>
<feature type="chain" id="PRO_5045405490" description="Secreted protein" evidence="1">
    <location>
        <begin position="25"/>
        <end position="93"/>
    </location>
</feature>
<evidence type="ECO:0008006" key="4">
    <source>
        <dbReference type="Google" id="ProtNLM"/>
    </source>
</evidence>
<keyword evidence="3" id="KW-1185">Reference proteome</keyword>
<dbReference type="Proteomes" id="UP001202961">
    <property type="component" value="Unassembled WGS sequence"/>
</dbReference>
<protein>
    <recommendedName>
        <fullName evidence="4">Secreted protein</fullName>
    </recommendedName>
</protein>
<dbReference type="EMBL" id="JAMQBK010000062">
    <property type="protein sequence ID" value="MCM2373581.1"/>
    <property type="molecule type" value="Genomic_DNA"/>
</dbReference>
<keyword evidence="1" id="KW-0732">Signal</keyword>
<dbReference type="PROSITE" id="PS51257">
    <property type="entry name" value="PROKAR_LIPOPROTEIN"/>
    <property type="match status" value="1"/>
</dbReference>
<reference evidence="2 3" key="1">
    <citation type="journal article" date="2022" name="Syst. Appl. Microbiol.">
        <title>Rhodopirellula aestuarii sp. nov., a novel member of the genus Rhodopirellula isolated from brackish sediments collected in the Tagus River estuary, Portugal.</title>
        <authorList>
            <person name="Vitorino I.R."/>
            <person name="Klimek D."/>
            <person name="Calusinska M."/>
            <person name="Lobo-da-Cunha A."/>
            <person name="Vasconcelos V."/>
            <person name="Lage O.M."/>
        </authorList>
    </citation>
    <scope>NUCLEOTIDE SEQUENCE [LARGE SCALE GENOMIC DNA]</scope>
    <source>
        <strain evidence="2 3">ICT_H3.1</strain>
    </source>
</reference>
<evidence type="ECO:0000313" key="2">
    <source>
        <dbReference type="EMBL" id="MCM2373581.1"/>
    </source>
</evidence>
<sequence length="93" mass="10430">MKSPLHTAAAAFLITISCTGIVSAGDTGWSPVVIARGEYRDQIKSLPIEQRPNRPLHFYGNSVRRKHQRDTVIPSRQTIATPTTAFGSRWRQR</sequence>
<feature type="signal peptide" evidence="1">
    <location>
        <begin position="1"/>
        <end position="24"/>
    </location>
</feature>
<evidence type="ECO:0000256" key="1">
    <source>
        <dbReference type="SAM" id="SignalP"/>
    </source>
</evidence>
<name>A0ABT0U9X9_9BACT</name>
<comment type="caution">
    <text evidence="2">The sequence shown here is derived from an EMBL/GenBank/DDBJ whole genome shotgun (WGS) entry which is preliminary data.</text>
</comment>
<proteinExistence type="predicted"/>
<gene>
    <name evidence="2" type="ORF">NB063_23460</name>
</gene>